<protein>
    <submittedName>
        <fullName evidence="4">Uncharacterized protein</fullName>
    </submittedName>
</protein>
<comment type="caution">
    <text evidence="4">The sequence shown here is derived from an EMBL/GenBank/DDBJ whole genome shotgun (WGS) entry which is preliminary data.</text>
</comment>
<dbReference type="EMBL" id="CAUJNA010001336">
    <property type="protein sequence ID" value="CAJ1386200.1"/>
    <property type="molecule type" value="Genomic_DNA"/>
</dbReference>
<dbReference type="AlphaFoldDB" id="A0AA36IGA9"/>
<evidence type="ECO:0000256" key="2">
    <source>
        <dbReference type="ARBA" id="ARBA00023043"/>
    </source>
</evidence>
<gene>
    <name evidence="4" type="ORF">EVOR1521_LOCUS12632</name>
</gene>
<feature type="repeat" description="ANK" evidence="3">
    <location>
        <begin position="118"/>
        <end position="150"/>
    </location>
</feature>
<name>A0AA36IGA9_9DINO</name>
<dbReference type="InterPro" id="IPR036770">
    <property type="entry name" value="Ankyrin_rpt-contain_sf"/>
</dbReference>
<evidence type="ECO:0000313" key="5">
    <source>
        <dbReference type="Proteomes" id="UP001178507"/>
    </source>
</evidence>
<keyword evidence="1" id="KW-0677">Repeat</keyword>
<organism evidence="4 5">
    <name type="scientific">Effrenium voratum</name>
    <dbReference type="NCBI Taxonomy" id="2562239"/>
    <lineage>
        <taxon>Eukaryota</taxon>
        <taxon>Sar</taxon>
        <taxon>Alveolata</taxon>
        <taxon>Dinophyceae</taxon>
        <taxon>Suessiales</taxon>
        <taxon>Symbiodiniaceae</taxon>
        <taxon>Effrenium</taxon>
    </lineage>
</organism>
<dbReference type="Pfam" id="PF12796">
    <property type="entry name" value="Ank_2"/>
    <property type="match status" value="1"/>
</dbReference>
<accession>A0AA36IGA9</accession>
<keyword evidence="2 3" id="KW-0040">ANK repeat</keyword>
<feature type="repeat" description="ANK" evidence="3">
    <location>
        <begin position="151"/>
        <end position="179"/>
    </location>
</feature>
<evidence type="ECO:0000256" key="3">
    <source>
        <dbReference type="PROSITE-ProRule" id="PRU00023"/>
    </source>
</evidence>
<dbReference type="Gene3D" id="1.25.40.20">
    <property type="entry name" value="Ankyrin repeat-containing domain"/>
    <property type="match status" value="1"/>
</dbReference>
<reference evidence="4" key="1">
    <citation type="submission" date="2023-08" db="EMBL/GenBank/DDBJ databases">
        <authorList>
            <person name="Chen Y."/>
            <person name="Shah S."/>
            <person name="Dougan E. K."/>
            <person name="Thang M."/>
            <person name="Chan C."/>
        </authorList>
    </citation>
    <scope>NUCLEOTIDE SEQUENCE</scope>
</reference>
<evidence type="ECO:0000313" key="4">
    <source>
        <dbReference type="EMBL" id="CAJ1386200.1"/>
    </source>
</evidence>
<dbReference type="SUPFAM" id="SSF48403">
    <property type="entry name" value="Ankyrin repeat"/>
    <property type="match status" value="1"/>
</dbReference>
<evidence type="ECO:0000256" key="1">
    <source>
        <dbReference type="ARBA" id="ARBA00022737"/>
    </source>
</evidence>
<dbReference type="InterPro" id="IPR002110">
    <property type="entry name" value="Ankyrin_rpt"/>
</dbReference>
<dbReference type="Proteomes" id="UP001178507">
    <property type="component" value="Unassembled WGS sequence"/>
</dbReference>
<dbReference type="PANTHER" id="PTHR24171:SF9">
    <property type="entry name" value="ANKYRIN REPEAT DOMAIN-CONTAINING PROTEIN 39"/>
    <property type="match status" value="1"/>
</dbReference>
<dbReference type="PROSITE" id="PS50088">
    <property type="entry name" value="ANK_REPEAT"/>
    <property type="match status" value="2"/>
</dbReference>
<keyword evidence="5" id="KW-1185">Reference proteome</keyword>
<dbReference type="PROSITE" id="PS50297">
    <property type="entry name" value="ANK_REP_REGION"/>
    <property type="match status" value="2"/>
</dbReference>
<sequence length="179" mass="19737">MACVHLLSGRELMTESEFAQWWEETGALRDSGACFLDALREELARRMQLGHFRRLSLVREGRRLGRRSAWSNMQPLVAVVRQFAAGAVKKQLGNAAKHGDVGSLMMLLERPSDPNIGGQSSPLHTAAEMGHLQVAMCLVEAGADKDKDSMEGHTPMHRAARSGRVEVVRYLLAIGADQF</sequence>
<proteinExistence type="predicted"/>
<dbReference type="PANTHER" id="PTHR24171">
    <property type="entry name" value="ANKYRIN REPEAT DOMAIN-CONTAINING PROTEIN 39-RELATED"/>
    <property type="match status" value="1"/>
</dbReference>
<dbReference type="SMART" id="SM00248">
    <property type="entry name" value="ANK"/>
    <property type="match status" value="2"/>
</dbReference>